<evidence type="ECO:0000259" key="3">
    <source>
        <dbReference type="SMART" id="SM00829"/>
    </source>
</evidence>
<dbReference type="GO" id="GO:0003960">
    <property type="term" value="F:quinone reductase (NADPH) activity"/>
    <property type="evidence" value="ECO:0007669"/>
    <property type="project" value="TreeGrafter"/>
</dbReference>
<evidence type="ECO:0000313" key="5">
    <source>
        <dbReference type="Proteomes" id="UP000294854"/>
    </source>
</evidence>
<dbReference type="InterPro" id="IPR013154">
    <property type="entry name" value="ADH-like_N"/>
</dbReference>
<dbReference type="SMART" id="SM00829">
    <property type="entry name" value="PKS_ER"/>
    <property type="match status" value="1"/>
</dbReference>
<dbReference type="AlphaFoldDB" id="A0A4R5NEI5"/>
<dbReference type="SUPFAM" id="SSF51735">
    <property type="entry name" value="NAD(P)-binding Rossmann-fold domains"/>
    <property type="match status" value="1"/>
</dbReference>
<dbReference type="GO" id="GO:0070402">
    <property type="term" value="F:NADPH binding"/>
    <property type="evidence" value="ECO:0007669"/>
    <property type="project" value="TreeGrafter"/>
</dbReference>
<dbReference type="GO" id="GO:0035925">
    <property type="term" value="F:mRNA 3'-UTR AU-rich region binding"/>
    <property type="evidence" value="ECO:0007669"/>
    <property type="project" value="TreeGrafter"/>
</dbReference>
<keyword evidence="2" id="KW-0560">Oxidoreductase</keyword>
<reference evidence="4 5" key="1">
    <citation type="journal article" date="2019" name="Appl. Microbiol. Biotechnol.">
        <title>Uncovering carbohydrate metabolism through a genotype-phenotype association study of 56 lactic acid bacteria genomes.</title>
        <authorList>
            <person name="Buron-Moles G."/>
            <person name="Chailyan A."/>
            <person name="Dolejs I."/>
            <person name="Forster J."/>
            <person name="Miks M.H."/>
        </authorList>
    </citation>
    <scope>NUCLEOTIDE SEQUENCE [LARGE SCALE GENOMIC DNA]</scope>
    <source>
        <strain evidence="4 5">ATCC 49373</strain>
    </source>
</reference>
<sequence length="317" mass="34478">MKAFGFSEYGDPSVFQEIEKDIKDPKPDQVQIENMAFGINPYDVLLRQGQFKGGRELKFPFVPGNDLVGKVVKIGENVKTFKVGDYVINYRPSGAYGEFVNASADKVVAKPATLSFLDAASLPTPGIAAYNAWHHFATITDDAVIGVVGATGLVGSLLVQLAKSLGHHVIGAASAKNADYAKWIGVDEFLAYDEAYDADRFDAQADVVFNATLGGHDNGLSDEIVKSNGQIILIANLDYPVKTDGVKVNHVDPTKGYSNLEALEFWTKLSATWGVSLRVENNLSFTLTDVIKAHELVEAHHSGKTVIQIEKRKRSSF</sequence>
<feature type="domain" description="Enoyl reductase (ER)" evidence="3">
    <location>
        <begin position="10"/>
        <end position="307"/>
    </location>
</feature>
<dbReference type="PANTHER" id="PTHR48106">
    <property type="entry name" value="QUINONE OXIDOREDUCTASE PIG3-RELATED"/>
    <property type="match status" value="1"/>
</dbReference>
<accession>A0A4R5NEI5</accession>
<dbReference type="Gene3D" id="3.40.50.720">
    <property type="entry name" value="NAD(P)-binding Rossmann-like Domain"/>
    <property type="match status" value="1"/>
</dbReference>
<dbReference type="PANTHER" id="PTHR48106:SF13">
    <property type="entry name" value="QUINONE OXIDOREDUCTASE-RELATED"/>
    <property type="match status" value="1"/>
</dbReference>
<evidence type="ECO:0000313" key="4">
    <source>
        <dbReference type="EMBL" id="TDG72147.1"/>
    </source>
</evidence>
<dbReference type="InterPro" id="IPR036291">
    <property type="entry name" value="NAD(P)-bd_dom_sf"/>
</dbReference>
<dbReference type="Gene3D" id="3.90.180.10">
    <property type="entry name" value="Medium-chain alcohol dehydrogenases, catalytic domain"/>
    <property type="match status" value="1"/>
</dbReference>
<dbReference type="CDD" id="cd05289">
    <property type="entry name" value="MDR_like_2"/>
    <property type="match status" value="1"/>
</dbReference>
<dbReference type="GO" id="GO:0005829">
    <property type="term" value="C:cytosol"/>
    <property type="evidence" value="ECO:0007669"/>
    <property type="project" value="TreeGrafter"/>
</dbReference>
<name>A0A4R5NEI5_9LACO</name>
<dbReference type="InterPro" id="IPR011032">
    <property type="entry name" value="GroES-like_sf"/>
</dbReference>
<keyword evidence="5" id="KW-1185">Reference proteome</keyword>
<dbReference type="Pfam" id="PF00107">
    <property type="entry name" value="ADH_zinc_N"/>
    <property type="match status" value="1"/>
</dbReference>
<dbReference type="Pfam" id="PF08240">
    <property type="entry name" value="ADH_N"/>
    <property type="match status" value="1"/>
</dbReference>
<dbReference type="SUPFAM" id="SSF50129">
    <property type="entry name" value="GroES-like"/>
    <property type="match status" value="1"/>
</dbReference>
<evidence type="ECO:0000256" key="2">
    <source>
        <dbReference type="ARBA" id="ARBA00023002"/>
    </source>
</evidence>
<dbReference type="RefSeq" id="WP_010619252.1">
    <property type="nucleotide sequence ID" value="NZ_PUFO01000100.1"/>
</dbReference>
<dbReference type="STRING" id="1122149.FD44_GL000513"/>
<evidence type="ECO:0000256" key="1">
    <source>
        <dbReference type="ARBA" id="ARBA00022857"/>
    </source>
</evidence>
<dbReference type="Proteomes" id="UP000294854">
    <property type="component" value="Unassembled WGS sequence"/>
</dbReference>
<gene>
    <name evidence="4" type="ORF">C5L31_001621</name>
</gene>
<dbReference type="OrthoDB" id="9792162at2"/>
<dbReference type="InterPro" id="IPR013149">
    <property type="entry name" value="ADH-like_C"/>
</dbReference>
<dbReference type="EMBL" id="PUFO01000100">
    <property type="protein sequence ID" value="TDG72147.1"/>
    <property type="molecule type" value="Genomic_DNA"/>
</dbReference>
<comment type="caution">
    <text evidence="4">The sequence shown here is derived from an EMBL/GenBank/DDBJ whole genome shotgun (WGS) entry which is preliminary data.</text>
</comment>
<organism evidence="4 5">
    <name type="scientific">Secundilactobacillus malefermentans</name>
    <dbReference type="NCBI Taxonomy" id="176292"/>
    <lineage>
        <taxon>Bacteria</taxon>
        <taxon>Bacillati</taxon>
        <taxon>Bacillota</taxon>
        <taxon>Bacilli</taxon>
        <taxon>Lactobacillales</taxon>
        <taxon>Lactobacillaceae</taxon>
        <taxon>Secundilactobacillus</taxon>
    </lineage>
</organism>
<dbReference type="InterPro" id="IPR020843">
    <property type="entry name" value="ER"/>
</dbReference>
<proteinExistence type="predicted"/>
<protein>
    <recommendedName>
        <fullName evidence="3">Enoyl reductase (ER) domain-containing protein</fullName>
    </recommendedName>
</protein>
<keyword evidence="1" id="KW-0521">NADP</keyword>